<evidence type="ECO:0000313" key="1">
    <source>
        <dbReference type="EMBL" id="KAG2330084.1"/>
    </source>
</evidence>
<name>A0A8X8B9M0_BRACI</name>
<gene>
    <name evidence="1" type="ORF">Bca52824_001264</name>
</gene>
<accession>A0A8X8B9M0</accession>
<keyword evidence="2" id="KW-1185">Reference proteome</keyword>
<dbReference type="AlphaFoldDB" id="A0A8X8B9M0"/>
<evidence type="ECO:0000313" key="2">
    <source>
        <dbReference type="Proteomes" id="UP000886595"/>
    </source>
</evidence>
<dbReference type="Proteomes" id="UP000886595">
    <property type="component" value="Unassembled WGS sequence"/>
</dbReference>
<sequence>MASAVCHSPLLIWRVRFVPAHSQYGECGSSRPTRHMASEVRPVPLTIWRVRSIPASPSNQ</sequence>
<dbReference type="EMBL" id="JAAMPC010000001">
    <property type="protein sequence ID" value="KAG2330084.1"/>
    <property type="molecule type" value="Genomic_DNA"/>
</dbReference>
<reference evidence="1 2" key="1">
    <citation type="submission" date="2020-02" db="EMBL/GenBank/DDBJ databases">
        <authorList>
            <person name="Ma Q."/>
            <person name="Huang Y."/>
            <person name="Song X."/>
            <person name="Pei D."/>
        </authorList>
    </citation>
    <scope>NUCLEOTIDE SEQUENCE [LARGE SCALE GENOMIC DNA]</scope>
    <source>
        <strain evidence="1">Sxm20200214</strain>
        <tissue evidence="1">Leaf</tissue>
    </source>
</reference>
<proteinExistence type="predicted"/>
<comment type="caution">
    <text evidence="1">The sequence shown here is derived from an EMBL/GenBank/DDBJ whole genome shotgun (WGS) entry which is preliminary data.</text>
</comment>
<organism evidence="1 2">
    <name type="scientific">Brassica carinata</name>
    <name type="common">Ethiopian mustard</name>
    <name type="synonym">Abyssinian cabbage</name>
    <dbReference type="NCBI Taxonomy" id="52824"/>
    <lineage>
        <taxon>Eukaryota</taxon>
        <taxon>Viridiplantae</taxon>
        <taxon>Streptophyta</taxon>
        <taxon>Embryophyta</taxon>
        <taxon>Tracheophyta</taxon>
        <taxon>Spermatophyta</taxon>
        <taxon>Magnoliopsida</taxon>
        <taxon>eudicotyledons</taxon>
        <taxon>Gunneridae</taxon>
        <taxon>Pentapetalae</taxon>
        <taxon>rosids</taxon>
        <taxon>malvids</taxon>
        <taxon>Brassicales</taxon>
        <taxon>Brassicaceae</taxon>
        <taxon>Brassiceae</taxon>
        <taxon>Brassica</taxon>
    </lineage>
</organism>
<protein>
    <submittedName>
        <fullName evidence="1">Uncharacterized protein</fullName>
    </submittedName>
</protein>